<dbReference type="AlphaFoldDB" id="A0A6J7BW14"/>
<feature type="transmembrane region" description="Helical" evidence="7">
    <location>
        <begin position="366"/>
        <end position="385"/>
    </location>
</feature>
<feature type="compositionally biased region" description="Basic and acidic residues" evidence="6">
    <location>
        <begin position="328"/>
        <end position="353"/>
    </location>
</feature>
<dbReference type="NCBIfam" id="NF033483">
    <property type="entry name" value="PknB_PASTA_kin"/>
    <property type="match status" value="1"/>
</dbReference>
<feature type="domain" description="PASTA" evidence="9">
    <location>
        <begin position="387"/>
        <end position="454"/>
    </location>
</feature>
<dbReference type="Gene3D" id="1.10.510.10">
    <property type="entry name" value="Transferase(Phosphotransferase) domain 1"/>
    <property type="match status" value="1"/>
</dbReference>
<evidence type="ECO:0000259" key="8">
    <source>
        <dbReference type="PROSITE" id="PS50011"/>
    </source>
</evidence>
<dbReference type="GO" id="GO:0004674">
    <property type="term" value="F:protein serine/threonine kinase activity"/>
    <property type="evidence" value="ECO:0007669"/>
    <property type="project" value="UniProtKB-KW"/>
</dbReference>
<protein>
    <submittedName>
        <fullName evidence="10">Unannotated protein</fullName>
    </submittedName>
</protein>
<name>A0A6J7BW14_9ZZZZ</name>
<feature type="domain" description="PASTA" evidence="9">
    <location>
        <begin position="590"/>
        <end position="654"/>
    </location>
</feature>
<gene>
    <name evidence="10" type="ORF">UFOPK3268_00915</name>
</gene>
<dbReference type="GO" id="GO:0005524">
    <property type="term" value="F:ATP binding"/>
    <property type="evidence" value="ECO:0007669"/>
    <property type="project" value="UniProtKB-KW"/>
</dbReference>
<dbReference type="InterPro" id="IPR008271">
    <property type="entry name" value="Ser/Thr_kinase_AS"/>
</dbReference>
<dbReference type="Gene3D" id="3.30.200.20">
    <property type="entry name" value="Phosphorylase Kinase, domain 1"/>
    <property type="match status" value="1"/>
</dbReference>
<evidence type="ECO:0000256" key="1">
    <source>
        <dbReference type="ARBA" id="ARBA00022527"/>
    </source>
</evidence>
<dbReference type="InterPro" id="IPR011009">
    <property type="entry name" value="Kinase-like_dom_sf"/>
</dbReference>
<evidence type="ECO:0000256" key="4">
    <source>
        <dbReference type="ARBA" id="ARBA00022777"/>
    </source>
</evidence>
<organism evidence="10">
    <name type="scientific">freshwater metagenome</name>
    <dbReference type="NCBI Taxonomy" id="449393"/>
    <lineage>
        <taxon>unclassified sequences</taxon>
        <taxon>metagenomes</taxon>
        <taxon>ecological metagenomes</taxon>
    </lineage>
</organism>
<dbReference type="PANTHER" id="PTHR43289:SF34">
    <property type="entry name" value="SERINE_THREONINE-PROTEIN KINASE YBDM-RELATED"/>
    <property type="match status" value="1"/>
</dbReference>
<feature type="region of interest" description="Disordered" evidence="6">
    <location>
        <begin position="316"/>
        <end position="361"/>
    </location>
</feature>
<keyword evidence="7" id="KW-0812">Transmembrane</keyword>
<dbReference type="Pfam" id="PF03793">
    <property type="entry name" value="PASTA"/>
    <property type="match status" value="4"/>
</dbReference>
<dbReference type="PANTHER" id="PTHR43289">
    <property type="entry name" value="MITOGEN-ACTIVATED PROTEIN KINASE KINASE KINASE 20-RELATED"/>
    <property type="match status" value="1"/>
</dbReference>
<keyword evidence="7" id="KW-0472">Membrane</keyword>
<dbReference type="SMART" id="SM00220">
    <property type="entry name" value="S_TKc"/>
    <property type="match status" value="1"/>
</dbReference>
<dbReference type="InterPro" id="IPR005543">
    <property type="entry name" value="PASTA_dom"/>
</dbReference>
<sequence length="654" mass="68221">MSDTANVDSLTVESSAGMRVADPLLGRLIDGRYRIERRLARGGMATVYQAVDLRLDRKVAVKIMHSTLADDAAFVSRFVREAKSAARLTDPHVVAVYDQGEDGALVYLVMELVPGRTVRDVLREHGRLAPEQALTILDPVLQALDAAHSAGFVHRDIKPENVLLTDDGRVKVADFGLARAISASTSTAATQGLLIGTVAYLSPEQVERGVADARSDVYGAGILLYEMVTGSVPFAGDTPLSVAYQHVHATVPAPSSIRPGTSPLLDALVAGATARDPDDRFPNAASFLARVRTARQSLPAPRAFGVTEDQSATLVVTRHSGSAATTRGDVDRGATPRNRPEASRARGSRRDSTRTPARRRRRRGPIALVALLLAGAVVAALAWGLGSTRTVALPTVLGLTPAAAAAKLTPLHITIGSSSEAFSETVTPGQIISMKPAPDAEVREGTSVSVVVSKGPERYAVPQVAGMTLAEATAALADGSLVLGATSKAYDAKTPVDHVISTTPEASVELKRGQAVAIVISKGPAPVPIPTVVGKTLSAATSALKRVGFSVDSSEAYSKTVALGVVISSDPKAGVALSLGSKITLVVSKGPPLVTVPDLYRTAEADARATLRSLGFTVVVTYPIGITPFGRVVKQSAAANSQRIWGSTISIQVV</sequence>
<keyword evidence="3" id="KW-0547">Nucleotide-binding</keyword>
<dbReference type="CDD" id="cd14014">
    <property type="entry name" value="STKc_PknB_like"/>
    <property type="match status" value="1"/>
</dbReference>
<proteinExistence type="predicted"/>
<accession>A0A6J7BW14</accession>
<evidence type="ECO:0000256" key="3">
    <source>
        <dbReference type="ARBA" id="ARBA00022741"/>
    </source>
</evidence>
<dbReference type="Pfam" id="PF00069">
    <property type="entry name" value="Pkinase"/>
    <property type="match status" value="1"/>
</dbReference>
<evidence type="ECO:0000259" key="9">
    <source>
        <dbReference type="PROSITE" id="PS51178"/>
    </source>
</evidence>
<evidence type="ECO:0000313" key="10">
    <source>
        <dbReference type="EMBL" id="CAB4850047.1"/>
    </source>
</evidence>
<keyword evidence="5" id="KW-0067">ATP-binding</keyword>
<keyword evidence="1" id="KW-0723">Serine/threonine-protein kinase</keyword>
<reference evidence="10" key="1">
    <citation type="submission" date="2020-05" db="EMBL/GenBank/DDBJ databases">
        <authorList>
            <person name="Chiriac C."/>
            <person name="Salcher M."/>
            <person name="Ghai R."/>
            <person name="Kavagutti S V."/>
        </authorList>
    </citation>
    <scope>NUCLEOTIDE SEQUENCE</scope>
</reference>
<feature type="domain" description="Protein kinase" evidence="8">
    <location>
        <begin position="33"/>
        <end position="298"/>
    </location>
</feature>
<dbReference type="PROSITE" id="PS00108">
    <property type="entry name" value="PROTEIN_KINASE_ST"/>
    <property type="match status" value="1"/>
</dbReference>
<dbReference type="SMART" id="SM00740">
    <property type="entry name" value="PASTA"/>
    <property type="match status" value="4"/>
</dbReference>
<keyword evidence="7" id="KW-1133">Transmembrane helix</keyword>
<feature type="domain" description="PASTA" evidence="9">
    <location>
        <begin position="523"/>
        <end position="589"/>
    </location>
</feature>
<dbReference type="PROSITE" id="PS50011">
    <property type="entry name" value="PROTEIN_KINASE_DOM"/>
    <property type="match status" value="1"/>
</dbReference>
<dbReference type="PROSITE" id="PS51178">
    <property type="entry name" value="PASTA"/>
    <property type="match status" value="4"/>
</dbReference>
<feature type="compositionally biased region" description="Polar residues" evidence="6">
    <location>
        <begin position="316"/>
        <end position="325"/>
    </location>
</feature>
<keyword evidence="2" id="KW-0808">Transferase</keyword>
<keyword evidence="4" id="KW-0418">Kinase</keyword>
<evidence type="ECO:0000256" key="6">
    <source>
        <dbReference type="SAM" id="MobiDB-lite"/>
    </source>
</evidence>
<dbReference type="EMBL" id="CAFBIZ010000106">
    <property type="protein sequence ID" value="CAB4850047.1"/>
    <property type="molecule type" value="Genomic_DNA"/>
</dbReference>
<feature type="domain" description="PASTA" evidence="9">
    <location>
        <begin position="455"/>
        <end position="522"/>
    </location>
</feature>
<evidence type="ECO:0000256" key="2">
    <source>
        <dbReference type="ARBA" id="ARBA00022679"/>
    </source>
</evidence>
<dbReference type="SUPFAM" id="SSF56112">
    <property type="entry name" value="Protein kinase-like (PK-like)"/>
    <property type="match status" value="1"/>
</dbReference>
<dbReference type="Gene3D" id="3.30.10.20">
    <property type="match status" value="4"/>
</dbReference>
<dbReference type="FunFam" id="1.10.510.10:FF:000021">
    <property type="entry name" value="Serine/threonine protein kinase"/>
    <property type="match status" value="1"/>
</dbReference>
<dbReference type="InterPro" id="IPR000719">
    <property type="entry name" value="Prot_kinase_dom"/>
</dbReference>
<evidence type="ECO:0000256" key="7">
    <source>
        <dbReference type="SAM" id="Phobius"/>
    </source>
</evidence>
<dbReference type="CDD" id="cd06577">
    <property type="entry name" value="PASTA_pknB"/>
    <property type="match status" value="4"/>
</dbReference>
<dbReference type="FunFam" id="3.30.200.20:FF:000035">
    <property type="entry name" value="Serine/threonine protein kinase Stk1"/>
    <property type="match status" value="1"/>
</dbReference>
<evidence type="ECO:0000256" key="5">
    <source>
        <dbReference type="ARBA" id="ARBA00022840"/>
    </source>
</evidence>